<dbReference type="AlphaFoldDB" id="A0A1W6MGT2"/>
<protein>
    <submittedName>
        <fullName evidence="1">Uncharacterized protein</fullName>
    </submittedName>
</protein>
<dbReference type="Proteomes" id="UP000193431">
    <property type="component" value="Chromosome"/>
</dbReference>
<evidence type="ECO:0000313" key="2">
    <source>
        <dbReference type="Proteomes" id="UP000193431"/>
    </source>
</evidence>
<gene>
    <name evidence="1" type="ORF">BST97_00975</name>
</gene>
<name>A0A1W6MGT2_9FLAO</name>
<organism evidence="1 2">
    <name type="scientific">Nonlabens spongiae</name>
    <dbReference type="NCBI Taxonomy" id="331648"/>
    <lineage>
        <taxon>Bacteria</taxon>
        <taxon>Pseudomonadati</taxon>
        <taxon>Bacteroidota</taxon>
        <taxon>Flavobacteriia</taxon>
        <taxon>Flavobacteriales</taxon>
        <taxon>Flavobacteriaceae</taxon>
        <taxon>Nonlabens</taxon>
    </lineage>
</organism>
<reference evidence="1 2" key="1">
    <citation type="submission" date="2016-11" db="EMBL/GenBank/DDBJ databases">
        <title>Trade-off between light-utilization and light-protection in marine flavobacteria.</title>
        <authorList>
            <person name="Kumagai Y."/>
        </authorList>
    </citation>
    <scope>NUCLEOTIDE SEQUENCE [LARGE SCALE GENOMIC DNA]</scope>
    <source>
        <strain evidence="1 2">JCM 13191</strain>
    </source>
</reference>
<dbReference type="STRING" id="331648.BST97_00975"/>
<accession>A0A1W6MGT2</accession>
<evidence type="ECO:0000313" key="1">
    <source>
        <dbReference type="EMBL" id="ARN76689.1"/>
    </source>
</evidence>
<dbReference type="EMBL" id="CP019344">
    <property type="protein sequence ID" value="ARN76689.1"/>
    <property type="molecule type" value="Genomic_DNA"/>
</dbReference>
<proteinExistence type="predicted"/>
<keyword evidence="2" id="KW-1185">Reference proteome</keyword>
<sequence length="441" mass="50737">MLKSRFRESAKIHISMTQRIILIFMVLLGATQAGHAKSIEDEFEQIDPISQVIAKAYLDSCPQNSLLFIDSTSAISISYLQQVFKYRTDVMIIDKRRLELPSYYDSIMSELEKDSIQLHLPKKILHPQGQITFPINMDEMRVTNLAGLDEHFNNDSLFVKVDSVKIKYFPGRDMGILESDFSFRYKELENRSDLTRQHINWRWNDQKISRGELFALMIISNTVNKRPVVFTKSINDQHLLGLDRFLVQYGLVELLQPVLPVRFEGQDVQKVVITSNVLEQFFSKMNADRQFKNGIPRNFGNSILRPALLNEAKYLLKTGDSISASHLIDDGMKAVDLEAFGITNEVYSIGELYLRLGEVNKAEFLMDAYLTNVIASLEKSFVSTKVAQRKAVNASARQLKTVREIIQAHLAKYPERSDYWSNRLAKLKAKRKEWSQNIDLD</sequence>